<dbReference type="Pfam" id="PF00005">
    <property type="entry name" value="ABC_tran"/>
    <property type="match status" value="1"/>
</dbReference>
<evidence type="ECO:0000256" key="7">
    <source>
        <dbReference type="SAM" id="Phobius"/>
    </source>
</evidence>
<evidence type="ECO:0000256" key="4">
    <source>
        <dbReference type="ARBA" id="ARBA00022840"/>
    </source>
</evidence>
<dbReference type="Pfam" id="PF00664">
    <property type="entry name" value="ABC_membrane"/>
    <property type="match status" value="1"/>
</dbReference>
<dbReference type="InterPro" id="IPR003593">
    <property type="entry name" value="AAA+_ATPase"/>
</dbReference>
<dbReference type="PANTHER" id="PTHR43394:SF1">
    <property type="entry name" value="ATP-BINDING CASSETTE SUB-FAMILY B MEMBER 10, MITOCHONDRIAL"/>
    <property type="match status" value="1"/>
</dbReference>
<dbReference type="PROSITE" id="PS50929">
    <property type="entry name" value="ABC_TM1F"/>
    <property type="match status" value="1"/>
</dbReference>
<dbReference type="Proteomes" id="UP001216579">
    <property type="component" value="Unassembled WGS sequence"/>
</dbReference>
<dbReference type="InterPro" id="IPR027417">
    <property type="entry name" value="P-loop_NTPase"/>
</dbReference>
<evidence type="ECO:0000256" key="2">
    <source>
        <dbReference type="ARBA" id="ARBA00022692"/>
    </source>
</evidence>
<dbReference type="PROSITE" id="PS50893">
    <property type="entry name" value="ABC_TRANSPORTER_2"/>
    <property type="match status" value="1"/>
</dbReference>
<dbReference type="InterPro" id="IPR011527">
    <property type="entry name" value="ABC1_TM_dom"/>
</dbReference>
<gene>
    <name evidence="10" type="ORF">P3G67_15550</name>
</gene>
<dbReference type="GO" id="GO:0005524">
    <property type="term" value="F:ATP binding"/>
    <property type="evidence" value="ECO:0007669"/>
    <property type="project" value="UniProtKB-KW"/>
</dbReference>
<dbReference type="SMART" id="SM00382">
    <property type="entry name" value="AAA"/>
    <property type="match status" value="1"/>
</dbReference>
<keyword evidence="3" id="KW-0547">Nucleotide-binding</keyword>
<feature type="transmembrane region" description="Helical" evidence="7">
    <location>
        <begin position="153"/>
        <end position="171"/>
    </location>
</feature>
<dbReference type="Gene3D" id="1.20.1560.10">
    <property type="entry name" value="ABC transporter type 1, transmembrane domain"/>
    <property type="match status" value="1"/>
</dbReference>
<dbReference type="InterPro" id="IPR036640">
    <property type="entry name" value="ABC1_TM_sf"/>
</dbReference>
<proteinExistence type="predicted"/>
<dbReference type="PANTHER" id="PTHR43394">
    <property type="entry name" value="ATP-DEPENDENT PERMEASE MDL1, MITOCHONDRIAL"/>
    <property type="match status" value="1"/>
</dbReference>
<evidence type="ECO:0000259" key="9">
    <source>
        <dbReference type="PROSITE" id="PS50929"/>
    </source>
</evidence>
<keyword evidence="11" id="KW-1185">Reference proteome</keyword>
<evidence type="ECO:0000313" key="11">
    <source>
        <dbReference type="Proteomes" id="UP001216579"/>
    </source>
</evidence>
<feature type="transmembrane region" description="Helical" evidence="7">
    <location>
        <begin position="56"/>
        <end position="75"/>
    </location>
</feature>
<dbReference type="PROSITE" id="PS00211">
    <property type="entry name" value="ABC_TRANSPORTER_1"/>
    <property type="match status" value="1"/>
</dbReference>
<dbReference type="InterPro" id="IPR003439">
    <property type="entry name" value="ABC_transporter-like_ATP-bd"/>
</dbReference>
<dbReference type="SUPFAM" id="SSF90123">
    <property type="entry name" value="ABC transporter transmembrane region"/>
    <property type="match status" value="1"/>
</dbReference>
<reference evidence="10 11" key="1">
    <citation type="submission" date="2023-03" db="EMBL/GenBank/DDBJ databases">
        <title>Draft genome sequence of Streptomyces sp. RB6PN23 isolated from peat swamp forest in Thailand.</title>
        <authorList>
            <person name="Klaysubun C."/>
            <person name="Duangmal K."/>
        </authorList>
    </citation>
    <scope>NUCLEOTIDE SEQUENCE [LARGE SCALE GENOMIC DNA]</scope>
    <source>
        <strain evidence="10 11">RB6PN23</strain>
    </source>
</reference>
<keyword evidence="5 7" id="KW-1133">Transmembrane helix</keyword>
<organism evidence="10 11">
    <name type="scientific">Streptomyces silvisoli</name>
    <dbReference type="NCBI Taxonomy" id="3034235"/>
    <lineage>
        <taxon>Bacteria</taxon>
        <taxon>Bacillati</taxon>
        <taxon>Actinomycetota</taxon>
        <taxon>Actinomycetes</taxon>
        <taxon>Kitasatosporales</taxon>
        <taxon>Streptomycetaceae</taxon>
        <taxon>Streptomyces</taxon>
    </lineage>
</organism>
<dbReference type="SUPFAM" id="SSF52540">
    <property type="entry name" value="P-loop containing nucleoside triphosphate hydrolases"/>
    <property type="match status" value="1"/>
</dbReference>
<feature type="domain" description="ABC transporter" evidence="8">
    <location>
        <begin position="339"/>
        <end position="573"/>
    </location>
</feature>
<dbReference type="CDD" id="cd18551">
    <property type="entry name" value="ABC_6TM_LmrA_like"/>
    <property type="match status" value="1"/>
</dbReference>
<dbReference type="InterPro" id="IPR017871">
    <property type="entry name" value="ABC_transporter-like_CS"/>
</dbReference>
<sequence length="589" mass="63443">MLRHLWALTQGQRRPLAAALLLTLAAAAVGVAQPLAAKAVVDALTAHRPLLIPVTVLVLLLLAQALVGAFAAFLLERTGERFVLGMRTRVFSHLLRVRMHAFDRLRVGDLMARASTDVAVLRDALTHLSVQIATNLCVALGSVGAMFVMDPVLMLLILCVMLVGSLVINGLSARIGRASTTLQNAVGEISAGLERALSALRTVRANRAEQREIDRLTTLAHRAYDAAVHSARLTATIAPTAQMAINAAFVLVLLIGAVRVDEGALPLGALVAMLLYATQLGGPITELMEGVASVHRAKGATDRIQEVYALPIEDSANAATSRGPLWRHPPQRPTSSASLEIRDLRFGYSPDAPVLRGLSLSVPHHALVALVGPSGAGKSTTFALINRFYEPWSGSIRIDGQPATDVDLQEWRSHIGWVEQDCPLLHGTLRDNLCYAAPDATDDRLWRALDLVNLTQKIHRLPAGLDTDVGERGARLSSGERQRIAIARAVLARPRLLLMDEPTAHLDPANEAALTVNMHNLRQECALLVIAHRMSTIEAADTVVMLSNGTAQATGTYAELLRTHCGFQRLVDRSADVDGSCRPWQPGVR</sequence>
<name>A0ABT5ZLC9_9ACTN</name>
<evidence type="ECO:0000256" key="3">
    <source>
        <dbReference type="ARBA" id="ARBA00022741"/>
    </source>
</evidence>
<comment type="caution">
    <text evidence="10">The sequence shown here is derived from an EMBL/GenBank/DDBJ whole genome shotgun (WGS) entry which is preliminary data.</text>
</comment>
<keyword evidence="6 7" id="KW-0472">Membrane</keyword>
<dbReference type="RefSeq" id="WP_276094018.1">
    <property type="nucleotide sequence ID" value="NZ_JARJBC010000008.1"/>
</dbReference>
<evidence type="ECO:0000259" key="8">
    <source>
        <dbReference type="PROSITE" id="PS50893"/>
    </source>
</evidence>
<protein>
    <submittedName>
        <fullName evidence="10">ABC transporter ATP-binding protein</fullName>
    </submittedName>
</protein>
<accession>A0ABT5ZLC9</accession>
<dbReference type="InterPro" id="IPR039421">
    <property type="entry name" value="Type_1_exporter"/>
</dbReference>
<dbReference type="Gene3D" id="3.40.50.300">
    <property type="entry name" value="P-loop containing nucleotide triphosphate hydrolases"/>
    <property type="match status" value="1"/>
</dbReference>
<dbReference type="EMBL" id="JARJBC010000008">
    <property type="protein sequence ID" value="MDF3290637.1"/>
    <property type="molecule type" value="Genomic_DNA"/>
</dbReference>
<feature type="domain" description="ABC transmembrane type-1" evidence="9">
    <location>
        <begin position="17"/>
        <end position="296"/>
    </location>
</feature>
<evidence type="ECO:0000256" key="5">
    <source>
        <dbReference type="ARBA" id="ARBA00022989"/>
    </source>
</evidence>
<keyword evidence="4 10" id="KW-0067">ATP-binding</keyword>
<evidence type="ECO:0000313" key="10">
    <source>
        <dbReference type="EMBL" id="MDF3290637.1"/>
    </source>
</evidence>
<evidence type="ECO:0000256" key="6">
    <source>
        <dbReference type="ARBA" id="ARBA00023136"/>
    </source>
</evidence>
<evidence type="ECO:0000256" key="1">
    <source>
        <dbReference type="ARBA" id="ARBA00004651"/>
    </source>
</evidence>
<keyword evidence="2 7" id="KW-0812">Transmembrane</keyword>
<comment type="subcellular location">
    <subcellularLocation>
        <location evidence="1">Cell membrane</location>
        <topology evidence="1">Multi-pass membrane protein</topology>
    </subcellularLocation>
</comment>